<dbReference type="Pfam" id="PF00931">
    <property type="entry name" value="NB-ARC"/>
    <property type="match status" value="1"/>
</dbReference>
<dbReference type="RefSeq" id="XP_065987543.1">
    <property type="nucleotide sequence ID" value="XM_066131655.1"/>
</dbReference>
<dbReference type="GeneID" id="26245720"/>
<dbReference type="InterPro" id="IPR007867">
    <property type="entry name" value="GMC_OxRtase_C"/>
</dbReference>
<dbReference type="InterPro" id="IPR029058">
    <property type="entry name" value="AB_hydrolase_fold"/>
</dbReference>
<keyword evidence="6" id="KW-1185">Reference proteome</keyword>
<evidence type="ECO:0000256" key="1">
    <source>
        <dbReference type="ARBA" id="ARBA00010790"/>
    </source>
</evidence>
<sequence>MVRFKKSRSSALKDKTSSATAVSSALPSSSQQPQQLQQRQQAFGIKTLHEDENSTIDILFVHGLRGHRENTWKAKDASEPWPQALLPVEIPNARILTFGYDAAVTDLGSMVSQNTIAGHSGNLLSALATHRRKNATDRPIIFVCHSLGGLVCQDALSYASQSDEPHLKQVFHCTCGMIFLGTPHHGSALAHWAKALAEAFKILHQTNSDILAVLKKDSEVLARVQSSFHILMRSRKYPSKQGPKINITCFYEELAVLGVGQVVPKDSAIIPGYISIEIRGNHMDMTKFGDSNDAGFVAVAGELSRWCEEVSLSNAAGTSVTSSREGCNMIPFDRDPKFVGREDVIKEIDRRFEHQRHVALCGLGGVGKSQIAIEYAYRFQQKHPDAHVFWVYSSSGSRMYQGYLQIAEKLNLPVQIGQEVNVLRLVCEALSNSTCGQWLLVLDNLDDMKVLESTAESPFQVEEATKSPLKAYLPRSSKGLTLTTTKNCLVGNWMTDNEITRIEPLDESDAVLLFRSYLASGYMSDFNDYLELNCLKLVKALEYMPLAITQAAAYIRNNEVSLDEYLEILHKSDEELSSLMDEEEKDSRRDFQSNCSIFRTWKISFDMIRRSWPRAADILCLMAVLDRQGVPERLLKCQKELDAEFKRSLGRLKAFSLISATKLDGDLGMHRLVQLAVREWITRDKEIYKYQEEALEVMAREFPPITYENWTWCQALLPHVLVVIRYKTSDEMIIPRARLLQNLGIYGVEERMCGLAFATLSGALALWSKCVELDKNADALVCRFYIAVTLFAQGKYTEAEELHRKVLKYRIESLGQDHDDTLKSMYHIAIESMVRRKFKEARDMCQQLLEKQKKILGLEHQDTRRTINLLGGALVALGRCDEAIQMYEQTLQYCKDNIGPESKETLAVMIRLGVLLVGSPRHEEGTQMLKQVIEVRNKVLGPQHPWTLSAMGHLSTSYASLGKHDEAKELREKVVAPLLEWSGPENKSKLAQKTDLAAETLFILDNIGQALENHREFFNRFLPRQFSPYVSAIASLIGGNGFLEASFGAVQGLLGRDQEFDFVVVGGGTAGNAMGYRLAEAGFKTAIIEAGTFFELSKPGFATIPGLDVLFVGSDSFEALSPADWKFQSTPQQGANNRKFHIAQGKCVGGSSAWNFMIHHRGPKGMYDQWAEAVGDDSYKLSSFEKFYKKFATFTPGSTSKRPADTLSPSGGADFAAAGQGGPVQVSYTNFVSDWSKWLQKGLQAVGLKRTDGFDRGDLLGYHYTETTIRQSDATRSSSAEYIYAANKKKMSNLKVFTNTQGSKIEFDSSKKATGVKVLSAVGSEYTIKAKREVIVSSGAYKSPQLLMLSGIGPEDTLSKHGIPVVASSPGVGQNMWDHIFFGPSRAVKFKTINSILQNPIDLASAVGKYLIGHEGILSSNGIEMVGWEKLPAQLRGSFSEDTKQQLGWFSDDWPEVEFLGGNGHIGTFGSLLKQPFDGKQYATLLGALVAPLSRGNVTISSTSVRDQPVINPNWLTAKADQEVAVALLKRLREVWATPELQSISNGPEYYPGEKVKTDEEILNTVRDSLMTVWHPACTCKMGKKEDPMAVVDNLARVHGVQGLRVVDASAFPILPPGHPMATIYALAEKIADDVIRTAKQG</sequence>
<dbReference type="InterPro" id="IPR027417">
    <property type="entry name" value="P-loop_NTPase"/>
</dbReference>
<dbReference type="Pfam" id="PF05199">
    <property type="entry name" value="GMC_oxred_C"/>
    <property type="match status" value="1"/>
</dbReference>
<dbReference type="SUPFAM" id="SSF51905">
    <property type="entry name" value="FAD/NAD(P)-binding domain"/>
    <property type="match status" value="1"/>
</dbReference>
<evidence type="ECO:0000256" key="3">
    <source>
        <dbReference type="SAM" id="MobiDB-lite"/>
    </source>
</evidence>
<keyword evidence="2" id="KW-0325">Glycoprotein</keyword>
<dbReference type="InterPro" id="IPR012132">
    <property type="entry name" value="GMC_OxRdtase"/>
</dbReference>
<dbReference type="KEGG" id="mbrn:26245720"/>
<reference evidence="5 6" key="1">
    <citation type="submission" date="2020-07" db="EMBL/GenBank/DDBJ databases">
        <title>Telomere length de novo assembly of all 7 chromosomes of the fungus, Metarhizium brunneum, using a novel assembly pipeline.</title>
        <authorList>
            <person name="Saud z."/>
            <person name="Kortsinoglou A."/>
            <person name="Kouvelis V.N."/>
            <person name="Butt T.M."/>
        </authorList>
    </citation>
    <scope>NUCLEOTIDE SEQUENCE [LARGE SCALE GENOMIC DNA]</scope>
    <source>
        <strain evidence="5 6">4556</strain>
    </source>
</reference>
<feature type="region of interest" description="Disordered" evidence="3">
    <location>
        <begin position="1"/>
        <end position="34"/>
    </location>
</feature>
<evidence type="ECO:0000259" key="4">
    <source>
        <dbReference type="PROSITE" id="PS00624"/>
    </source>
</evidence>
<evidence type="ECO:0000256" key="2">
    <source>
        <dbReference type="ARBA" id="ARBA00023180"/>
    </source>
</evidence>
<dbReference type="Proteomes" id="UP000510686">
    <property type="component" value="Chromosome 6"/>
</dbReference>
<dbReference type="InterPro" id="IPR000172">
    <property type="entry name" value="GMC_OxRdtase_N"/>
</dbReference>
<dbReference type="InterPro" id="IPR002182">
    <property type="entry name" value="NB-ARC"/>
</dbReference>
<dbReference type="SUPFAM" id="SSF54373">
    <property type="entry name" value="FAD-linked reductases, C-terminal domain"/>
    <property type="match status" value="1"/>
</dbReference>
<dbReference type="GO" id="GO:0016614">
    <property type="term" value="F:oxidoreductase activity, acting on CH-OH group of donors"/>
    <property type="evidence" value="ECO:0007669"/>
    <property type="project" value="InterPro"/>
</dbReference>
<dbReference type="Gene3D" id="3.40.50.300">
    <property type="entry name" value="P-loop containing nucleotide triphosphate hydrolases"/>
    <property type="match status" value="1"/>
</dbReference>
<dbReference type="PANTHER" id="PTHR11552">
    <property type="entry name" value="GLUCOSE-METHANOL-CHOLINE GMC OXIDOREDUCTASE"/>
    <property type="match status" value="1"/>
</dbReference>
<name>A0A7D5ZAS3_9HYPO</name>
<gene>
    <name evidence="5" type="primary">patE</name>
    <name evidence="5" type="ORF">G6M90_00g104780</name>
</gene>
<dbReference type="Pfam" id="PF25000">
    <property type="entry name" value="DUF7779"/>
    <property type="match status" value="1"/>
</dbReference>
<dbReference type="InterPro" id="IPR011990">
    <property type="entry name" value="TPR-like_helical_dom_sf"/>
</dbReference>
<dbReference type="Gene3D" id="3.50.50.60">
    <property type="entry name" value="FAD/NAD(P)-binding domain"/>
    <property type="match status" value="1"/>
</dbReference>
<dbReference type="Pfam" id="PF13374">
    <property type="entry name" value="TPR_10"/>
    <property type="match status" value="1"/>
</dbReference>
<dbReference type="Pfam" id="PF13424">
    <property type="entry name" value="TPR_12"/>
    <property type="match status" value="2"/>
</dbReference>
<protein>
    <submittedName>
        <fullName evidence="5">Patulin synthase</fullName>
    </submittedName>
</protein>
<feature type="compositionally biased region" description="Low complexity" evidence="3">
    <location>
        <begin position="17"/>
        <end position="34"/>
    </location>
</feature>
<dbReference type="SUPFAM" id="SSF53474">
    <property type="entry name" value="alpha/beta-Hydrolases"/>
    <property type="match status" value="1"/>
</dbReference>
<feature type="domain" description="Glucose-methanol-choline oxidoreductase N-terminal" evidence="4">
    <location>
        <begin position="1339"/>
        <end position="1353"/>
    </location>
</feature>
<comment type="similarity">
    <text evidence="1">Belongs to the GMC oxidoreductase family.</text>
</comment>
<dbReference type="GO" id="GO:0043531">
    <property type="term" value="F:ADP binding"/>
    <property type="evidence" value="ECO:0007669"/>
    <property type="project" value="InterPro"/>
</dbReference>
<dbReference type="NCBIfam" id="NF040586">
    <property type="entry name" value="FxSxx_TPR"/>
    <property type="match status" value="1"/>
</dbReference>
<dbReference type="Gene3D" id="1.25.40.10">
    <property type="entry name" value="Tetratricopeptide repeat domain"/>
    <property type="match status" value="2"/>
</dbReference>
<proteinExistence type="inferred from homology"/>
<dbReference type="InterPro" id="IPR036188">
    <property type="entry name" value="FAD/NAD-bd_sf"/>
</dbReference>
<organism evidence="5 6">
    <name type="scientific">Metarhizium brunneum</name>
    <dbReference type="NCBI Taxonomy" id="500148"/>
    <lineage>
        <taxon>Eukaryota</taxon>
        <taxon>Fungi</taxon>
        <taxon>Dikarya</taxon>
        <taxon>Ascomycota</taxon>
        <taxon>Pezizomycotina</taxon>
        <taxon>Sordariomycetes</taxon>
        <taxon>Hypocreomycetidae</taxon>
        <taxon>Hypocreales</taxon>
        <taxon>Clavicipitaceae</taxon>
        <taxon>Metarhizium</taxon>
    </lineage>
</organism>
<dbReference type="SUPFAM" id="SSF52540">
    <property type="entry name" value="P-loop containing nucleoside triphosphate hydrolases"/>
    <property type="match status" value="1"/>
</dbReference>
<dbReference type="SUPFAM" id="SSF48452">
    <property type="entry name" value="TPR-like"/>
    <property type="match status" value="2"/>
</dbReference>
<accession>A0A7D5ZAS3</accession>
<evidence type="ECO:0000313" key="5">
    <source>
        <dbReference type="EMBL" id="QLI72788.1"/>
    </source>
</evidence>
<dbReference type="InterPro" id="IPR019734">
    <property type="entry name" value="TPR_rpt"/>
</dbReference>
<dbReference type="Gene3D" id="3.40.50.1820">
    <property type="entry name" value="alpha/beta hydrolase"/>
    <property type="match status" value="1"/>
</dbReference>
<evidence type="ECO:0000313" key="6">
    <source>
        <dbReference type="Proteomes" id="UP000510686"/>
    </source>
</evidence>
<dbReference type="SMART" id="SM00028">
    <property type="entry name" value="TPR"/>
    <property type="match status" value="3"/>
</dbReference>
<dbReference type="PROSITE" id="PS00624">
    <property type="entry name" value="GMC_OXRED_2"/>
    <property type="match status" value="1"/>
</dbReference>
<dbReference type="GO" id="GO:0044550">
    <property type="term" value="P:secondary metabolite biosynthetic process"/>
    <property type="evidence" value="ECO:0007669"/>
    <property type="project" value="TreeGrafter"/>
</dbReference>
<dbReference type="PANTHER" id="PTHR11552:SF138">
    <property type="entry name" value="DEHYDROGENASE PKFF-RELATED"/>
    <property type="match status" value="1"/>
</dbReference>
<dbReference type="Gene3D" id="3.30.560.10">
    <property type="entry name" value="Glucose Oxidase, domain 3"/>
    <property type="match status" value="1"/>
</dbReference>
<dbReference type="GO" id="GO:0050660">
    <property type="term" value="F:flavin adenine dinucleotide binding"/>
    <property type="evidence" value="ECO:0007669"/>
    <property type="project" value="InterPro"/>
</dbReference>
<dbReference type="InterPro" id="IPR056681">
    <property type="entry name" value="DUF7779"/>
</dbReference>
<dbReference type="Pfam" id="PF00732">
    <property type="entry name" value="GMC_oxred_N"/>
    <property type="match status" value="1"/>
</dbReference>
<dbReference type="EMBL" id="CP058937">
    <property type="protein sequence ID" value="QLI72788.1"/>
    <property type="molecule type" value="Genomic_DNA"/>
</dbReference>
<dbReference type="OrthoDB" id="269227at2759"/>